<proteinExistence type="predicted"/>
<reference evidence="1" key="2">
    <citation type="submission" date="2017-10" db="EMBL/GenBank/DDBJ databases">
        <title>Ladona fulva Genome sequencing and assembly.</title>
        <authorList>
            <person name="Murali S."/>
            <person name="Richards S."/>
            <person name="Bandaranaike D."/>
            <person name="Bellair M."/>
            <person name="Blankenburg K."/>
            <person name="Chao H."/>
            <person name="Dinh H."/>
            <person name="Doddapaneni H."/>
            <person name="Dugan-Rocha S."/>
            <person name="Elkadiri S."/>
            <person name="Gnanaolivu R."/>
            <person name="Hernandez B."/>
            <person name="Skinner E."/>
            <person name="Javaid M."/>
            <person name="Lee S."/>
            <person name="Li M."/>
            <person name="Ming W."/>
            <person name="Munidasa M."/>
            <person name="Muniz J."/>
            <person name="Nguyen L."/>
            <person name="Hughes D."/>
            <person name="Osuji N."/>
            <person name="Pu L.-L."/>
            <person name="Puazo M."/>
            <person name="Qu C."/>
            <person name="Quiroz J."/>
            <person name="Raj R."/>
            <person name="Weissenberger G."/>
            <person name="Xin Y."/>
            <person name="Zou X."/>
            <person name="Han Y."/>
            <person name="Worley K."/>
            <person name="Muzny D."/>
            <person name="Gibbs R."/>
        </authorList>
    </citation>
    <scope>NUCLEOTIDE SEQUENCE</scope>
    <source>
        <strain evidence="1">Sampled in the wild</strain>
    </source>
</reference>
<dbReference type="EMBL" id="KZ308950">
    <property type="protein sequence ID" value="KAG8235787.1"/>
    <property type="molecule type" value="Genomic_DNA"/>
</dbReference>
<dbReference type="PANTHER" id="PTHR35450:SF2">
    <property type="entry name" value="REVERSE TRANSCRIPTASE DOMAIN-CONTAINING PROTEIN"/>
    <property type="match status" value="1"/>
</dbReference>
<evidence type="ECO:0000313" key="1">
    <source>
        <dbReference type="EMBL" id="KAG8235787.1"/>
    </source>
</evidence>
<dbReference type="PANTHER" id="PTHR35450">
    <property type="entry name" value="REVERSE TRANSCRIPTASE DOMAIN-CONTAINING PROTEIN"/>
    <property type="match status" value="1"/>
</dbReference>
<comment type="caution">
    <text evidence="1">The sequence shown here is derived from an EMBL/GenBank/DDBJ whole genome shotgun (WGS) entry which is preliminary data.</text>
</comment>
<dbReference type="OrthoDB" id="6779578at2759"/>
<dbReference type="Proteomes" id="UP000792457">
    <property type="component" value="Unassembled WGS sequence"/>
</dbReference>
<evidence type="ECO:0000313" key="2">
    <source>
        <dbReference type="Proteomes" id="UP000792457"/>
    </source>
</evidence>
<name>A0A8K0KIS5_LADFU</name>
<gene>
    <name evidence="1" type="ORF">J437_LFUL016119</name>
</gene>
<evidence type="ECO:0008006" key="3">
    <source>
        <dbReference type="Google" id="ProtNLM"/>
    </source>
</evidence>
<reference evidence="1" key="1">
    <citation type="submission" date="2013-04" db="EMBL/GenBank/DDBJ databases">
        <authorList>
            <person name="Qu J."/>
            <person name="Murali S.C."/>
            <person name="Bandaranaike D."/>
            <person name="Bellair M."/>
            <person name="Blankenburg K."/>
            <person name="Chao H."/>
            <person name="Dinh H."/>
            <person name="Doddapaneni H."/>
            <person name="Downs B."/>
            <person name="Dugan-Rocha S."/>
            <person name="Elkadiri S."/>
            <person name="Gnanaolivu R.D."/>
            <person name="Hernandez B."/>
            <person name="Javaid M."/>
            <person name="Jayaseelan J.C."/>
            <person name="Lee S."/>
            <person name="Li M."/>
            <person name="Ming W."/>
            <person name="Munidasa M."/>
            <person name="Muniz J."/>
            <person name="Nguyen L."/>
            <person name="Ongeri F."/>
            <person name="Osuji N."/>
            <person name="Pu L.-L."/>
            <person name="Puazo M."/>
            <person name="Qu C."/>
            <person name="Quiroz J."/>
            <person name="Raj R."/>
            <person name="Weissenberger G."/>
            <person name="Xin Y."/>
            <person name="Zou X."/>
            <person name="Han Y."/>
            <person name="Richards S."/>
            <person name="Worley K."/>
            <person name="Muzny D."/>
            <person name="Gibbs R."/>
        </authorList>
    </citation>
    <scope>NUCLEOTIDE SEQUENCE</scope>
    <source>
        <strain evidence="1">Sampled in the wild</strain>
    </source>
</reference>
<keyword evidence="2" id="KW-1185">Reference proteome</keyword>
<dbReference type="AlphaFoldDB" id="A0A8K0KIS5"/>
<sequence length="624" mass="70709">MLRVVDDFYSVDNKFVSHGCEQLGYKKMNQGCPLYSVLFVLSIEPIIRAAMVKRAVAAYRLGTRSICILAHAGDMVLVARNSGMLRSLLWSVGKAADWISISFKASECASLHLHRMKVATSFTFQIQGNDIKPLYHGEFYDFLGFPMGFRVKQVPMTAKKSFLKDLDSVDASNLTPWQKLNALRDSLIPRFESYIKAHKVMKKYIIKVDKRICKIIRSWMSLPQRSSKEVIYLPPSLGGAGCLPFRFSSDLLSIELGFHLLTSDDPMLQRSAMESLQDVVHRKIGRGKKPPNESILCKYLNGNSSGRLGVDVGDASSTWSLIRKATRCAKSIVRIKWGWDNAVKKIFIKMSALGFNEKVVKVSHSSRSCIYKFLRRAAVESFLKKLIAKPDQGKVYELSSISSVSNHFLRSGRYTRFCDWRFIHRARLNVLPLYAALRGGVCNETKCRWCYSAEETLPHVLNHCPAHMKAIKMRHDIIANLLVSSLPSEWDVTVNKIVEGVNSSLRPDLLVRESCEGFIHIFDVAVSFDNRPLAFTKARKLKIRKYSSLANSLRHSLGCKFQVTLDALVIGSLGSWDQKNDRIFERLHISGKKARIIKEKMVSIAIKWSRNIYIEHVTGICQCD</sequence>
<accession>A0A8K0KIS5</accession>
<protein>
    <recommendedName>
        <fullName evidence="3">Reverse transcriptase</fullName>
    </recommendedName>
</protein>
<organism evidence="1 2">
    <name type="scientific">Ladona fulva</name>
    <name type="common">Scarce chaser dragonfly</name>
    <name type="synonym">Libellula fulva</name>
    <dbReference type="NCBI Taxonomy" id="123851"/>
    <lineage>
        <taxon>Eukaryota</taxon>
        <taxon>Metazoa</taxon>
        <taxon>Ecdysozoa</taxon>
        <taxon>Arthropoda</taxon>
        <taxon>Hexapoda</taxon>
        <taxon>Insecta</taxon>
        <taxon>Pterygota</taxon>
        <taxon>Palaeoptera</taxon>
        <taxon>Odonata</taxon>
        <taxon>Epiprocta</taxon>
        <taxon>Anisoptera</taxon>
        <taxon>Libelluloidea</taxon>
        <taxon>Libellulidae</taxon>
        <taxon>Ladona</taxon>
    </lineage>
</organism>